<accession>A0ABV9GX34</accession>
<name>A0ABV9GX34_9BURK</name>
<proteinExistence type="predicted"/>
<reference evidence="2" key="1">
    <citation type="journal article" date="2019" name="Int. J. Syst. Evol. Microbiol.">
        <title>The Global Catalogue of Microorganisms (GCM) 10K type strain sequencing project: providing services to taxonomists for standard genome sequencing and annotation.</title>
        <authorList>
            <consortium name="The Broad Institute Genomics Platform"/>
            <consortium name="The Broad Institute Genome Sequencing Center for Infectious Disease"/>
            <person name="Wu L."/>
            <person name="Ma J."/>
        </authorList>
    </citation>
    <scope>NUCLEOTIDE SEQUENCE [LARGE SCALE GENOMIC DNA]</scope>
    <source>
        <strain evidence="2">JCM 11650</strain>
    </source>
</reference>
<evidence type="ECO:0000313" key="1">
    <source>
        <dbReference type="EMBL" id="MFC4621786.1"/>
    </source>
</evidence>
<gene>
    <name evidence="1" type="ORF">ACFO3A_06105</name>
</gene>
<organism evidence="1 2">
    <name type="scientific">Comamonas nitrativorans</name>
    <dbReference type="NCBI Taxonomy" id="108437"/>
    <lineage>
        <taxon>Bacteria</taxon>
        <taxon>Pseudomonadati</taxon>
        <taxon>Pseudomonadota</taxon>
        <taxon>Betaproteobacteria</taxon>
        <taxon>Burkholderiales</taxon>
        <taxon>Comamonadaceae</taxon>
        <taxon>Comamonas</taxon>
    </lineage>
</organism>
<comment type="caution">
    <text evidence="1">The sequence shown here is derived from an EMBL/GenBank/DDBJ whole genome shotgun (WGS) entry which is preliminary data.</text>
</comment>
<dbReference type="RefSeq" id="WP_377724872.1">
    <property type="nucleotide sequence ID" value="NZ_JBHSEW010000004.1"/>
</dbReference>
<dbReference type="Proteomes" id="UP001595967">
    <property type="component" value="Unassembled WGS sequence"/>
</dbReference>
<protein>
    <submittedName>
        <fullName evidence="1">Uncharacterized protein</fullName>
    </submittedName>
</protein>
<evidence type="ECO:0000313" key="2">
    <source>
        <dbReference type="Proteomes" id="UP001595967"/>
    </source>
</evidence>
<dbReference type="EMBL" id="JBHSEW010000004">
    <property type="protein sequence ID" value="MFC4621786.1"/>
    <property type="molecule type" value="Genomic_DNA"/>
</dbReference>
<sequence length="145" mass="16762">MIRTFLKDLPYTLTQPMYREYEDKCRELGGWQQHSRLQRAKPYLAQRDAIHFIFALGIYYRYVIAPLSSSANFFERLETEFEAGLTVGGRKIGADFRSSIQNAADHFGAVLKSFGLGPSFFAQTDVKRIVMNLIELEERRANEQD</sequence>
<keyword evidence="2" id="KW-1185">Reference proteome</keyword>